<dbReference type="PANTHER" id="PTHR45629:SF7">
    <property type="entry name" value="DNA EXCISION REPAIR PROTEIN ERCC-6-RELATED"/>
    <property type="match status" value="1"/>
</dbReference>
<accession>A0A0M3IW65</accession>
<evidence type="ECO:0000259" key="1">
    <source>
        <dbReference type="Pfam" id="PF00176"/>
    </source>
</evidence>
<feature type="domain" description="SNF2 N-terminal" evidence="1">
    <location>
        <begin position="6"/>
        <end position="44"/>
    </location>
</feature>
<dbReference type="AlphaFoldDB" id="A0A0M3IW65"/>
<dbReference type="GO" id="GO:0005634">
    <property type="term" value="C:nucleus"/>
    <property type="evidence" value="ECO:0007669"/>
    <property type="project" value="TreeGrafter"/>
</dbReference>
<organism evidence="2 3">
    <name type="scientific">Ascaris lumbricoides</name>
    <name type="common">Giant roundworm</name>
    <dbReference type="NCBI Taxonomy" id="6252"/>
    <lineage>
        <taxon>Eukaryota</taxon>
        <taxon>Metazoa</taxon>
        <taxon>Ecdysozoa</taxon>
        <taxon>Nematoda</taxon>
        <taxon>Chromadorea</taxon>
        <taxon>Rhabditida</taxon>
        <taxon>Spirurina</taxon>
        <taxon>Ascaridomorpha</taxon>
        <taxon>Ascaridoidea</taxon>
        <taxon>Ascarididae</taxon>
        <taxon>Ascaris</taxon>
    </lineage>
</organism>
<dbReference type="GO" id="GO:0008094">
    <property type="term" value="F:ATP-dependent activity, acting on DNA"/>
    <property type="evidence" value="ECO:0007669"/>
    <property type="project" value="TreeGrafter"/>
</dbReference>
<dbReference type="GO" id="GO:0006283">
    <property type="term" value="P:transcription-coupled nucleotide-excision repair"/>
    <property type="evidence" value="ECO:0007669"/>
    <property type="project" value="TreeGrafter"/>
</dbReference>
<dbReference type="PANTHER" id="PTHR45629">
    <property type="entry name" value="SNF2/RAD54 FAMILY MEMBER"/>
    <property type="match status" value="1"/>
</dbReference>
<dbReference type="Pfam" id="PF00176">
    <property type="entry name" value="SNF2-rel_dom"/>
    <property type="match status" value="1"/>
</dbReference>
<reference evidence="3" key="1">
    <citation type="submission" date="2017-02" db="UniProtKB">
        <authorList>
            <consortium name="WormBaseParasite"/>
        </authorList>
    </citation>
    <scope>IDENTIFICATION</scope>
</reference>
<keyword evidence="2" id="KW-1185">Reference proteome</keyword>
<dbReference type="GO" id="GO:0005524">
    <property type="term" value="F:ATP binding"/>
    <property type="evidence" value="ECO:0007669"/>
    <property type="project" value="InterPro"/>
</dbReference>
<evidence type="ECO:0000313" key="3">
    <source>
        <dbReference type="WBParaSite" id="ALUE_0002299301-mRNA-1"/>
    </source>
</evidence>
<dbReference type="Gene3D" id="3.40.50.10810">
    <property type="entry name" value="Tandem AAA-ATPase domain"/>
    <property type="match status" value="1"/>
</dbReference>
<dbReference type="InterPro" id="IPR027417">
    <property type="entry name" value="P-loop_NTPase"/>
</dbReference>
<dbReference type="WBParaSite" id="ALUE_0002299301-mRNA-1">
    <property type="protein sequence ID" value="ALUE_0002299301-mRNA-1"/>
    <property type="gene ID" value="ALUE_0002299301"/>
</dbReference>
<protein>
    <submittedName>
        <fullName evidence="3">SNF2-rel_dom domain-containing protein</fullName>
    </submittedName>
</protein>
<evidence type="ECO:0000313" key="2">
    <source>
        <dbReference type="Proteomes" id="UP000036681"/>
    </source>
</evidence>
<dbReference type="SUPFAM" id="SSF52540">
    <property type="entry name" value="P-loop containing nucleoside triphosphate hydrolases"/>
    <property type="match status" value="1"/>
</dbReference>
<sequence length="137" mass="15548">MIDGCTLLTSYSTFTKKRKALANANWHYVILDEGHKIRNPGAQACTSDVFFVLSLMDFVYPGRLGALQTFTEKFAIPITQGGYANASAIQVRTAYKCACVLRFVYYYFHLSRSFFRCVILLLLQSQQLNGRTCCFEV</sequence>
<dbReference type="InterPro" id="IPR038718">
    <property type="entry name" value="SNF2-like_sf"/>
</dbReference>
<dbReference type="Proteomes" id="UP000036681">
    <property type="component" value="Unplaced"/>
</dbReference>
<dbReference type="InterPro" id="IPR000330">
    <property type="entry name" value="SNF2_N"/>
</dbReference>
<proteinExistence type="predicted"/>
<name>A0A0M3IW65_ASCLU</name>
<dbReference type="InterPro" id="IPR050496">
    <property type="entry name" value="SNF2_RAD54_helicase_repair"/>
</dbReference>